<protein>
    <submittedName>
        <fullName evidence="1">Uncharacterized protein</fullName>
    </submittedName>
</protein>
<dbReference type="EMBL" id="CP123771">
    <property type="protein sequence ID" value="WGO93761.1"/>
    <property type="molecule type" value="Genomic_DNA"/>
</dbReference>
<reference evidence="1 2" key="1">
    <citation type="journal article" date="2012" name="Appl. Soil Ecol.">
        <title>Isolation and characterization of new plant growth-promoting bacterial endophytes.</title>
        <authorList>
            <person name="Rashid S."/>
            <person name="Charles T.C."/>
            <person name="Glick B.R."/>
        </authorList>
    </citation>
    <scope>NUCLEOTIDE SEQUENCE [LARGE SCALE GENOMIC DNA]</scope>
    <source>
        <strain evidence="1 2">YsS1</strain>
    </source>
</reference>
<name>A0ABY8PF14_9PSED</name>
<keyword evidence="2" id="KW-1185">Reference proteome</keyword>
<gene>
    <name evidence="1" type="ORF">QCD61_01405</name>
</gene>
<dbReference type="Proteomes" id="UP001227386">
    <property type="component" value="Chromosome"/>
</dbReference>
<organism evidence="1 2">
    <name type="scientific">Pseudomonas viciae</name>
    <dbReference type="NCBI Taxonomy" id="2505979"/>
    <lineage>
        <taxon>Bacteria</taxon>
        <taxon>Pseudomonadati</taxon>
        <taxon>Pseudomonadota</taxon>
        <taxon>Gammaproteobacteria</taxon>
        <taxon>Pseudomonadales</taxon>
        <taxon>Pseudomonadaceae</taxon>
        <taxon>Pseudomonas</taxon>
    </lineage>
</organism>
<accession>A0ABY8PF14</accession>
<sequence>MANPFDMEVFLNGVLSGSHTTRRRHLRQAVTIQTAISNRWKRNNPWTWQQKHLAWFMDQELRDRAEPTRYYFWLTVQLIVLRLGKSWFGSKPSRREN</sequence>
<proteinExistence type="predicted"/>
<evidence type="ECO:0000313" key="2">
    <source>
        <dbReference type="Proteomes" id="UP001227386"/>
    </source>
</evidence>
<evidence type="ECO:0000313" key="1">
    <source>
        <dbReference type="EMBL" id="WGO93761.1"/>
    </source>
</evidence>